<dbReference type="STRING" id="745411.B3C1_01885"/>
<reference evidence="1 2" key="1">
    <citation type="journal article" date="2012" name="J. Bacteriol.">
        <title>Genome Sequence of Gallaecimonas xiamenensis Type Strain 3-C-1.</title>
        <authorList>
            <person name="Lai Q."/>
            <person name="Wang L."/>
            <person name="Wang W."/>
            <person name="Shao Z."/>
        </authorList>
    </citation>
    <scope>NUCLEOTIDE SEQUENCE [LARGE SCALE GENOMIC DNA]</scope>
    <source>
        <strain evidence="1 2">3-C-1</strain>
    </source>
</reference>
<organism evidence="1 2">
    <name type="scientific">Gallaecimonas xiamenensis 3-C-1</name>
    <dbReference type="NCBI Taxonomy" id="745411"/>
    <lineage>
        <taxon>Bacteria</taxon>
        <taxon>Pseudomonadati</taxon>
        <taxon>Pseudomonadota</taxon>
        <taxon>Gammaproteobacteria</taxon>
        <taxon>Enterobacterales</taxon>
        <taxon>Gallaecimonadaceae</taxon>
        <taxon>Gallaecimonas</taxon>
    </lineage>
</organism>
<protein>
    <submittedName>
        <fullName evidence="1">Flagellar hook protein FlgE</fullName>
    </submittedName>
</protein>
<gene>
    <name evidence="1" type="ORF">B3C1_01885</name>
</gene>
<comment type="caution">
    <text evidence="1">The sequence shown here is derived from an EMBL/GenBank/DDBJ whole genome shotgun (WGS) entry which is preliminary data.</text>
</comment>
<keyword evidence="1" id="KW-0282">Flagellum</keyword>
<keyword evidence="1" id="KW-0969">Cilium</keyword>
<dbReference type="EMBL" id="AMRI01000002">
    <property type="protein sequence ID" value="EKE77522.1"/>
    <property type="molecule type" value="Genomic_DNA"/>
</dbReference>
<sequence>MTTSAISSGINLQYTAEARASDAAYTLARGNVSAEPLTQLLVAEQESGAAAKVIKTADEMLGTLIDTTA</sequence>
<evidence type="ECO:0000313" key="1">
    <source>
        <dbReference type="EMBL" id="EKE77522.1"/>
    </source>
</evidence>
<evidence type="ECO:0000313" key="2">
    <source>
        <dbReference type="Proteomes" id="UP000006755"/>
    </source>
</evidence>
<accession>K2JSN7</accession>
<keyword evidence="2" id="KW-1185">Reference proteome</keyword>
<dbReference type="Proteomes" id="UP000006755">
    <property type="component" value="Unassembled WGS sequence"/>
</dbReference>
<dbReference type="AlphaFoldDB" id="K2JSN7"/>
<name>K2JSN7_9GAMM</name>
<proteinExistence type="predicted"/>
<keyword evidence="1" id="KW-0966">Cell projection</keyword>
<dbReference type="RefSeq" id="WP_008482525.1">
    <property type="nucleotide sequence ID" value="NZ_AMRI01000002.1"/>
</dbReference>
<dbReference type="OrthoDB" id="5705747at2"/>